<sequence length="49" mass="5642">MVSYLGSISFTRLDALFNRGFIAQIRPIYQPNPSLHRSDCTLHLTEITF</sequence>
<reference evidence="2" key="1">
    <citation type="journal article" date="2011" name="Proc. Natl. Acad. Sci. U.S.A.">
        <title>Obligate biotrophy features unraveled by the genomic analysis of rust fungi.</title>
        <authorList>
            <person name="Duplessis S."/>
            <person name="Cuomo C.A."/>
            <person name="Lin Y.-C."/>
            <person name="Aerts A."/>
            <person name="Tisserant E."/>
            <person name="Veneault-Fourrey C."/>
            <person name="Joly D.L."/>
            <person name="Hacquard S."/>
            <person name="Amselem J."/>
            <person name="Cantarel B.L."/>
            <person name="Chiu R."/>
            <person name="Coutinho P.M."/>
            <person name="Feau N."/>
            <person name="Field M."/>
            <person name="Frey P."/>
            <person name="Gelhaye E."/>
            <person name="Goldberg J."/>
            <person name="Grabherr M.G."/>
            <person name="Kodira C.D."/>
            <person name="Kohler A."/>
            <person name="Kuees U."/>
            <person name="Lindquist E.A."/>
            <person name="Lucas S.M."/>
            <person name="Mago R."/>
            <person name="Mauceli E."/>
            <person name="Morin E."/>
            <person name="Murat C."/>
            <person name="Pangilinan J.L."/>
            <person name="Park R."/>
            <person name="Pearson M."/>
            <person name="Quesneville H."/>
            <person name="Rouhier N."/>
            <person name="Sakthikumar S."/>
            <person name="Salamov A.A."/>
            <person name="Schmutz J."/>
            <person name="Selles B."/>
            <person name="Shapiro H."/>
            <person name="Tanguay P."/>
            <person name="Tuskan G.A."/>
            <person name="Henrissat B."/>
            <person name="Van de Peer Y."/>
            <person name="Rouze P."/>
            <person name="Ellis J.G."/>
            <person name="Dodds P.N."/>
            <person name="Schein J.E."/>
            <person name="Zhong S."/>
            <person name="Hamelin R.C."/>
            <person name="Grigoriev I.V."/>
            <person name="Szabo L.J."/>
            <person name="Martin F."/>
        </authorList>
    </citation>
    <scope>NUCLEOTIDE SEQUENCE [LARGE SCALE GENOMIC DNA]</scope>
    <source>
        <strain evidence="2">98AG31 / pathotype 3-4-7</strain>
    </source>
</reference>
<dbReference type="VEuPathDB" id="FungiDB:MELLADRAFT_95641"/>
<dbReference type="KEGG" id="mlr:MELLADRAFT_95641"/>
<evidence type="ECO:0000313" key="2">
    <source>
        <dbReference type="Proteomes" id="UP000001072"/>
    </source>
</evidence>
<dbReference type="AlphaFoldDB" id="F4SA23"/>
<gene>
    <name evidence="1" type="ORF">MELLADRAFT_95641</name>
</gene>
<keyword evidence="2" id="KW-1185">Reference proteome</keyword>
<dbReference type="Proteomes" id="UP000001072">
    <property type="component" value="Unassembled WGS sequence"/>
</dbReference>
<name>F4SA23_MELLP</name>
<dbReference type="RefSeq" id="XP_007418234.1">
    <property type="nucleotide sequence ID" value="XM_007418172.1"/>
</dbReference>
<protein>
    <submittedName>
        <fullName evidence="1">Uncharacterized protein</fullName>
    </submittedName>
</protein>
<dbReference type="EMBL" id="GL883175">
    <property type="protein sequence ID" value="EGF98473.1"/>
    <property type="molecule type" value="Genomic_DNA"/>
</dbReference>
<evidence type="ECO:0000313" key="1">
    <source>
        <dbReference type="EMBL" id="EGF98473.1"/>
    </source>
</evidence>
<dbReference type="InParanoid" id="F4SA23"/>
<dbReference type="GeneID" id="18937303"/>
<accession>F4SA23</accession>
<dbReference type="HOGENOM" id="CLU_3143455_0_0_1"/>
<proteinExistence type="predicted"/>
<organism evidence="2">
    <name type="scientific">Melampsora larici-populina (strain 98AG31 / pathotype 3-4-7)</name>
    <name type="common">Poplar leaf rust fungus</name>
    <dbReference type="NCBI Taxonomy" id="747676"/>
    <lineage>
        <taxon>Eukaryota</taxon>
        <taxon>Fungi</taxon>
        <taxon>Dikarya</taxon>
        <taxon>Basidiomycota</taxon>
        <taxon>Pucciniomycotina</taxon>
        <taxon>Pucciniomycetes</taxon>
        <taxon>Pucciniales</taxon>
        <taxon>Melampsoraceae</taxon>
        <taxon>Melampsora</taxon>
    </lineage>
</organism>